<protein>
    <submittedName>
        <fullName evidence="2">Uncharacterized protein</fullName>
    </submittedName>
</protein>
<proteinExistence type="predicted"/>
<accession>A0ABS7L3F1</accession>
<reference evidence="2 3" key="1">
    <citation type="journal article" date="2021" name="Cell Host Microbe">
        <title>in vivo commensal control of Clostridioides difficile virulence.</title>
        <authorList>
            <person name="Girinathan B.P."/>
            <person name="Dibenedetto N."/>
            <person name="Worley J.N."/>
            <person name="Peltier J."/>
            <person name="Arrieta-Ortiz M.L."/>
            <person name="Rupa Christinal Immanuel S."/>
            <person name="Lavin R."/>
            <person name="Delaney M.L."/>
            <person name="Cummins C."/>
            <person name="Hoffmann M."/>
            <person name="Luo Y."/>
            <person name="Gonzalez-Escalona N."/>
            <person name="Allard M."/>
            <person name="Onderdonk A.B."/>
            <person name="Gerber G.K."/>
            <person name="Sonenshein A.L."/>
            <person name="Baliga N."/>
            <person name="Dupuy B."/>
            <person name="Bry L."/>
        </authorList>
    </citation>
    <scope>NUCLEOTIDE SEQUENCE [LARGE SCALE GENOMIC DNA]</scope>
    <source>
        <strain evidence="2 3">DSM 599</strain>
    </source>
</reference>
<dbReference type="Proteomes" id="UP001299068">
    <property type="component" value="Unassembled WGS sequence"/>
</dbReference>
<keyword evidence="3" id="KW-1185">Reference proteome</keyword>
<evidence type="ECO:0000313" key="3">
    <source>
        <dbReference type="Proteomes" id="UP001299068"/>
    </source>
</evidence>
<feature type="chain" id="PRO_5046661288" evidence="1">
    <location>
        <begin position="29"/>
        <end position="303"/>
    </location>
</feature>
<name>A0ABS7L3F1_CLOSR</name>
<sequence length="303" mass="34457">MKNFIKKLSLLTLILSFALLFNGITTFADNINTDINTIKKVYDDGVSKGKVNPNKYTFNAFEENYKLGINTYHEMKNTVGQGLNYNDWFDQVLNFGAFPDGEGHAPSEKKLSNMLRSQSGNAEKFKRDLRKGDIIIVSGNPGHAAIATTDNYILEMTGDPDFNPVGWFLSGISNNNNQFSKHNWLWGLREQGAKPAKNIDSWIQIWRVPDRNMANKCANYADRTFWNSTGGYPKNRYIDYRITSRLTTKNPNYCSKLVFQSYYWGSGSEVVIQPNMVNLSWILPNALPNVFTGKYAPYKVGTY</sequence>
<feature type="signal peptide" evidence="1">
    <location>
        <begin position="1"/>
        <end position="28"/>
    </location>
</feature>
<keyword evidence="1" id="KW-0732">Signal</keyword>
<evidence type="ECO:0000256" key="1">
    <source>
        <dbReference type="SAM" id="SignalP"/>
    </source>
</evidence>
<organism evidence="2 3">
    <name type="scientific">Clostridium sardiniense</name>
    <name type="common">Clostridium absonum</name>
    <dbReference type="NCBI Taxonomy" id="29369"/>
    <lineage>
        <taxon>Bacteria</taxon>
        <taxon>Bacillati</taxon>
        <taxon>Bacillota</taxon>
        <taxon>Clostridia</taxon>
        <taxon>Eubacteriales</taxon>
        <taxon>Clostridiaceae</taxon>
        <taxon>Clostridium</taxon>
    </lineage>
</organism>
<dbReference type="RefSeq" id="WP_221862653.1">
    <property type="nucleotide sequence ID" value="NZ_JAIKTU010000036.1"/>
</dbReference>
<comment type="caution">
    <text evidence="2">The sequence shown here is derived from an EMBL/GenBank/DDBJ whole genome shotgun (WGS) entry which is preliminary data.</text>
</comment>
<evidence type="ECO:0000313" key="2">
    <source>
        <dbReference type="EMBL" id="MBY0757482.1"/>
    </source>
</evidence>
<dbReference type="EMBL" id="JAIKTU010000036">
    <property type="protein sequence ID" value="MBY0757482.1"/>
    <property type="molecule type" value="Genomic_DNA"/>
</dbReference>
<gene>
    <name evidence="2" type="ORF">K5V21_18960</name>
</gene>